<dbReference type="EMBL" id="CP039355">
    <property type="protein sequence ID" value="QCE16499.1"/>
    <property type="molecule type" value="Genomic_DNA"/>
</dbReference>
<gene>
    <name evidence="2" type="ORF">DEO72_LG11g3516</name>
</gene>
<feature type="region of interest" description="Disordered" evidence="1">
    <location>
        <begin position="1"/>
        <end position="23"/>
    </location>
</feature>
<dbReference type="AlphaFoldDB" id="A0A4D6NVB3"/>
<protein>
    <submittedName>
        <fullName evidence="2">Uncharacterized protein</fullName>
    </submittedName>
</protein>
<organism evidence="2 3">
    <name type="scientific">Vigna unguiculata</name>
    <name type="common">Cowpea</name>
    <dbReference type="NCBI Taxonomy" id="3917"/>
    <lineage>
        <taxon>Eukaryota</taxon>
        <taxon>Viridiplantae</taxon>
        <taxon>Streptophyta</taxon>
        <taxon>Embryophyta</taxon>
        <taxon>Tracheophyta</taxon>
        <taxon>Spermatophyta</taxon>
        <taxon>Magnoliopsida</taxon>
        <taxon>eudicotyledons</taxon>
        <taxon>Gunneridae</taxon>
        <taxon>Pentapetalae</taxon>
        <taxon>rosids</taxon>
        <taxon>fabids</taxon>
        <taxon>Fabales</taxon>
        <taxon>Fabaceae</taxon>
        <taxon>Papilionoideae</taxon>
        <taxon>50 kb inversion clade</taxon>
        <taxon>NPAAA clade</taxon>
        <taxon>indigoferoid/millettioid clade</taxon>
        <taxon>Phaseoleae</taxon>
        <taxon>Vigna</taxon>
    </lineage>
</organism>
<name>A0A4D6NVB3_VIGUN</name>
<proteinExistence type="predicted"/>
<evidence type="ECO:0000313" key="2">
    <source>
        <dbReference type="EMBL" id="QCE16499.1"/>
    </source>
</evidence>
<evidence type="ECO:0000313" key="3">
    <source>
        <dbReference type="Proteomes" id="UP000501690"/>
    </source>
</evidence>
<evidence type="ECO:0000256" key="1">
    <source>
        <dbReference type="SAM" id="MobiDB-lite"/>
    </source>
</evidence>
<accession>A0A4D6NVB3</accession>
<dbReference type="Proteomes" id="UP000501690">
    <property type="component" value="Linkage Group LG11"/>
</dbReference>
<sequence>MSLCFSTESDEPSRSVSVAAADEVEMNRRRRKSLIRIAITVPPASVKTRLPFFQSDRKEPLPLTGSSRLAIHKTVGCLERVKQTEKQKAFSPTWKKPAEKSPLDEKRMSLCFSTESDEPSRSVSVAAADEVEMNRRRRKSLIRIAVGSIKCMN</sequence>
<reference evidence="2 3" key="1">
    <citation type="submission" date="2019-04" db="EMBL/GenBank/DDBJ databases">
        <title>An improved genome assembly and genetic linkage map for asparagus bean, Vigna unguiculata ssp. sesquipedialis.</title>
        <authorList>
            <person name="Xia Q."/>
            <person name="Zhang R."/>
            <person name="Dong Y."/>
        </authorList>
    </citation>
    <scope>NUCLEOTIDE SEQUENCE [LARGE SCALE GENOMIC DNA]</scope>
    <source>
        <tissue evidence="2">Leaf</tissue>
    </source>
</reference>
<keyword evidence="3" id="KW-1185">Reference proteome</keyword>